<accession>A0A8H7E5G2</accession>
<dbReference type="AlphaFoldDB" id="A0A8H7E5G2"/>
<gene>
    <name evidence="1" type="ORF">GJ744_005061</name>
</gene>
<reference evidence="1" key="1">
    <citation type="submission" date="2020-02" db="EMBL/GenBank/DDBJ databases">
        <authorList>
            <person name="Palmer J.M."/>
        </authorList>
    </citation>
    <scope>NUCLEOTIDE SEQUENCE</scope>
    <source>
        <strain evidence="1">EPUS1.4</strain>
        <tissue evidence="1">Thallus</tissue>
    </source>
</reference>
<dbReference type="EMBL" id="JAACFV010000022">
    <property type="protein sequence ID" value="KAF7511164.1"/>
    <property type="molecule type" value="Genomic_DNA"/>
</dbReference>
<proteinExistence type="predicted"/>
<keyword evidence="2" id="KW-1185">Reference proteome</keyword>
<comment type="caution">
    <text evidence="1">The sequence shown here is derived from an EMBL/GenBank/DDBJ whole genome shotgun (WGS) entry which is preliminary data.</text>
</comment>
<evidence type="ECO:0000313" key="1">
    <source>
        <dbReference type="EMBL" id="KAF7511164.1"/>
    </source>
</evidence>
<dbReference type="Proteomes" id="UP000606974">
    <property type="component" value="Unassembled WGS sequence"/>
</dbReference>
<protein>
    <submittedName>
        <fullName evidence="1">Uncharacterized protein</fullName>
    </submittedName>
</protein>
<name>A0A8H7E5G2_9EURO</name>
<evidence type="ECO:0000313" key="2">
    <source>
        <dbReference type="Proteomes" id="UP000606974"/>
    </source>
</evidence>
<organism evidence="1 2">
    <name type="scientific">Endocarpon pusillum</name>
    <dbReference type="NCBI Taxonomy" id="364733"/>
    <lineage>
        <taxon>Eukaryota</taxon>
        <taxon>Fungi</taxon>
        <taxon>Dikarya</taxon>
        <taxon>Ascomycota</taxon>
        <taxon>Pezizomycotina</taxon>
        <taxon>Eurotiomycetes</taxon>
        <taxon>Chaetothyriomycetidae</taxon>
        <taxon>Verrucariales</taxon>
        <taxon>Verrucariaceae</taxon>
        <taxon>Endocarpon</taxon>
    </lineage>
</organism>
<sequence>MDHSNSSPQLTARKIYKTQSLNPDLKSWTYHYNLTLSPPAHTGPTQFPVKRRWLYRRSFRRLIGVNQTTNP</sequence>